<dbReference type="InterPro" id="IPR011990">
    <property type="entry name" value="TPR-like_helical_dom_sf"/>
</dbReference>
<dbReference type="OMA" id="HPVWDKD"/>
<evidence type="ECO:0000256" key="1">
    <source>
        <dbReference type="ARBA" id="ARBA00022490"/>
    </source>
</evidence>
<dbReference type="Gene3D" id="1.25.40.10">
    <property type="entry name" value="Tetratricopeptide repeat domain"/>
    <property type="match status" value="2"/>
</dbReference>
<dbReference type="SUPFAM" id="SSF48452">
    <property type="entry name" value="TPR-like"/>
    <property type="match status" value="2"/>
</dbReference>
<organism evidence="4 5">
    <name type="scientific">Conidiobolus coronatus (strain ATCC 28846 / CBS 209.66 / NRRL 28638)</name>
    <name type="common">Delacroixia coronata</name>
    <dbReference type="NCBI Taxonomy" id="796925"/>
    <lineage>
        <taxon>Eukaryota</taxon>
        <taxon>Fungi</taxon>
        <taxon>Fungi incertae sedis</taxon>
        <taxon>Zoopagomycota</taxon>
        <taxon>Entomophthoromycotina</taxon>
        <taxon>Entomophthoromycetes</taxon>
        <taxon>Entomophthorales</taxon>
        <taxon>Ancylistaceae</taxon>
        <taxon>Conidiobolus</taxon>
    </lineage>
</organism>
<dbReference type="InterPro" id="IPR033646">
    <property type="entry name" value="CLU-central"/>
</dbReference>
<feature type="region of interest" description="Disordered" evidence="2">
    <location>
        <begin position="137"/>
        <end position="167"/>
    </location>
</feature>
<keyword evidence="1" id="KW-0963">Cytoplasm</keyword>
<dbReference type="Proteomes" id="UP000070444">
    <property type="component" value="Unassembled WGS sequence"/>
</dbReference>
<feature type="region of interest" description="Disordered" evidence="2">
    <location>
        <begin position="605"/>
        <end position="638"/>
    </location>
</feature>
<dbReference type="PANTHER" id="PTHR12601:SF6">
    <property type="entry name" value="CLUSTERED MITOCHONDRIA PROTEIN HOMOLOG"/>
    <property type="match status" value="1"/>
</dbReference>
<feature type="compositionally biased region" description="Polar residues" evidence="2">
    <location>
        <begin position="1"/>
        <end position="18"/>
    </location>
</feature>
<gene>
    <name evidence="4" type="ORF">CONCODRAFT_84410</name>
</gene>
<name>A0A137PA87_CONC2</name>
<dbReference type="Pfam" id="PF13424">
    <property type="entry name" value="TPR_12"/>
    <property type="match status" value="2"/>
</dbReference>
<proteinExistence type="predicted"/>
<feature type="compositionally biased region" description="Basic residues" evidence="2">
    <location>
        <begin position="1192"/>
        <end position="1206"/>
    </location>
</feature>
<dbReference type="InterPro" id="IPR027523">
    <property type="entry name" value="CLU_prot"/>
</dbReference>
<keyword evidence="5" id="KW-1185">Reference proteome</keyword>
<accession>A0A137PA87</accession>
<sequence length="1215" mass="136456">MSQEALSETQPQQPVDNNTQVEQTEVPTEEQVGQEGVNVAETLQDLRQVILDTPATFGCTCFHLQHNGQQLNQYVELSSIEGLLEDPVLTLFEGEYNDREARFHVSRLRQVLQSGGVKLQATSGVNDGVTFLKAVTEPNGAQTPAQTQKSHKGKGKSPTLKTPPSEPAAEAFENFNFDNESLEIASMYKFSELTLPTCVKQIALSGWNPVSPQRKLSGDLLYLTVTTLENKSYEIICNTEGFYVSASNGETFNPKHLDAGRPHQAHSLVTLLKTISPKFKAGFTQLQKVLNETDPLEIFSAYEPIVNHPWLTQPSSLVRDDARIAEPYLSHGVDLQESSLRDWNDEFQSLKELPISNLSERVLKDRLQLKLYQDYIACCIKGAVAVSEGSLVPLNPHEDPNAQMYMYNNLFLSKGFDGLSQFAQYGGELAAYVATGKDIAGLQMVNMLQIPEVHTLGSVVIDYKGDRITCQTVLPGIFRQLDKVMYGSNEAGTHFGDDAEFHELAGKIAKALHLKPHEVEDEDGKKVIQNLSVDTKGLKGTDGRKYFVDMHRFTPVDIEFLEQHCESEQNGLPVYPHKIVTLRPELIRTVYDARLREWKEKKIAEKKAEEAANEPEKKEGEAEADAEAEKEQPVESSEVKLLRDAEKYKIDESEFDLRFNPDSFCHIAQHEGKEKTPEQVQDEQEVREASKFLQNTVIPNFVNDISGQAVNPLDGRSLVNLLHARGINMRYLGIVLSQIEKAESLRLNTIKNVFLQEIVARSAKVFFREQLKQVPHFVAKDCISHLLNCLLGSASNPAPKSTHRGKTTYEYQSLTSEQVFAEIIKLAALKFRYILSSEAIASLNPLVLLRNVTKAVGFQLNAKDYKFASTQAQSNGTTQHSNIFTPEDVISIVPRIKSCLPRITYPDEALEAGKIYFAQEQRNEAMALVMESLTLHEQVFGLIHPSTGRCFSALASLHFHTGEYKLAEDYQKKAILILERTYGIDDTETLHAYLEYGFYLCNISKTQEGLKILEHALTLWGKLYGTNNLEISYIDQNMGILLQRLGHHDLSLKFYHRMANTCTELFGEDHLAVAKAYSAIAKNHAFKNDFKQALTYEKKAYNIYSSTLGEENETTKSSSKWLSDFTYHAVNVAKQEQVLGSAKFQQLKEKAQKEMELQLQGIKNLDEVPAGVRGNLPVDQLVKYINDDSSKKSKNSRRSRANKRKVVVPDNAESS</sequence>
<dbReference type="EMBL" id="KQ964464">
    <property type="protein sequence ID" value="KXN71925.1"/>
    <property type="molecule type" value="Genomic_DNA"/>
</dbReference>
<dbReference type="GO" id="GO:0003729">
    <property type="term" value="F:mRNA binding"/>
    <property type="evidence" value="ECO:0007669"/>
    <property type="project" value="TreeGrafter"/>
</dbReference>
<feature type="region of interest" description="Disordered" evidence="2">
    <location>
        <begin position="1"/>
        <end position="35"/>
    </location>
</feature>
<dbReference type="InterPro" id="IPR023231">
    <property type="entry name" value="GSKIP_dom_sf"/>
</dbReference>
<dbReference type="SUPFAM" id="SSF103107">
    <property type="entry name" value="Hypothetical protein c14orf129, hspc210"/>
    <property type="match status" value="1"/>
</dbReference>
<evidence type="ECO:0000313" key="5">
    <source>
        <dbReference type="Proteomes" id="UP000070444"/>
    </source>
</evidence>
<feature type="region of interest" description="Disordered" evidence="2">
    <location>
        <begin position="1187"/>
        <end position="1215"/>
    </location>
</feature>
<reference evidence="4 5" key="1">
    <citation type="journal article" date="2015" name="Genome Biol. Evol.">
        <title>Phylogenomic analyses indicate that early fungi evolved digesting cell walls of algal ancestors of land plants.</title>
        <authorList>
            <person name="Chang Y."/>
            <person name="Wang S."/>
            <person name="Sekimoto S."/>
            <person name="Aerts A.L."/>
            <person name="Choi C."/>
            <person name="Clum A."/>
            <person name="LaButti K.M."/>
            <person name="Lindquist E.A."/>
            <person name="Yee Ngan C."/>
            <person name="Ohm R.A."/>
            <person name="Salamov A.A."/>
            <person name="Grigoriev I.V."/>
            <person name="Spatafora J.W."/>
            <person name="Berbee M.L."/>
        </authorList>
    </citation>
    <scope>NUCLEOTIDE SEQUENCE [LARGE SCALE GENOMIC DNA]</scope>
    <source>
        <strain evidence="4 5">NRRL 28638</strain>
    </source>
</reference>
<dbReference type="GO" id="GO:0048312">
    <property type="term" value="P:intracellular distribution of mitochondria"/>
    <property type="evidence" value="ECO:0007669"/>
    <property type="project" value="TreeGrafter"/>
</dbReference>
<dbReference type="Pfam" id="PF12807">
    <property type="entry name" value="eIF3_p135"/>
    <property type="match status" value="1"/>
</dbReference>
<dbReference type="PROSITE" id="PS51823">
    <property type="entry name" value="CLU"/>
    <property type="match status" value="1"/>
</dbReference>
<protein>
    <recommendedName>
        <fullName evidence="3">Clu domain-containing protein</fullName>
    </recommendedName>
</protein>
<dbReference type="Gene3D" id="3.30.2280.10">
    <property type="entry name" value="Hypothetical protein (hspc210)"/>
    <property type="match status" value="1"/>
</dbReference>
<dbReference type="Pfam" id="PF13236">
    <property type="entry name" value="CLU"/>
    <property type="match status" value="1"/>
</dbReference>
<dbReference type="STRING" id="796925.A0A137PA87"/>
<dbReference type="InterPro" id="IPR025697">
    <property type="entry name" value="CLU_dom"/>
</dbReference>
<evidence type="ECO:0000256" key="2">
    <source>
        <dbReference type="SAM" id="MobiDB-lite"/>
    </source>
</evidence>
<evidence type="ECO:0000313" key="4">
    <source>
        <dbReference type="EMBL" id="KXN71925.1"/>
    </source>
</evidence>
<evidence type="ECO:0000259" key="3">
    <source>
        <dbReference type="PROSITE" id="PS51823"/>
    </source>
</evidence>
<dbReference type="PANTHER" id="PTHR12601">
    <property type="entry name" value="EUKARYOTIC TRANSLATION INITIATION FACTOR 3 SUBUNIT EIF-3"/>
    <property type="match status" value="1"/>
</dbReference>
<dbReference type="Pfam" id="PF15044">
    <property type="entry name" value="CLU_N"/>
    <property type="match status" value="1"/>
</dbReference>
<feature type="compositionally biased region" description="Polar residues" evidence="2">
    <location>
        <begin position="139"/>
        <end position="148"/>
    </location>
</feature>
<dbReference type="GO" id="GO:0005737">
    <property type="term" value="C:cytoplasm"/>
    <property type="evidence" value="ECO:0007669"/>
    <property type="project" value="TreeGrafter"/>
</dbReference>
<dbReference type="InterPro" id="IPR028275">
    <property type="entry name" value="CLU_N"/>
</dbReference>
<feature type="domain" description="Clu" evidence="3">
    <location>
        <begin position="320"/>
        <end position="561"/>
    </location>
</feature>
<dbReference type="OrthoDB" id="1414216at2759"/>
<dbReference type="FunFam" id="3.30.2280.10:FF:000002">
    <property type="entry name" value="Clustered mitochondria protein homolog"/>
    <property type="match status" value="1"/>
</dbReference>
<dbReference type="AlphaFoldDB" id="A0A137PA87"/>
<feature type="compositionally biased region" description="Low complexity" evidence="2">
    <location>
        <begin position="19"/>
        <end position="35"/>
    </location>
</feature>
<dbReference type="CDD" id="cd15466">
    <property type="entry name" value="CLU-central"/>
    <property type="match status" value="1"/>
</dbReference>
<dbReference type="InterPro" id="IPR007967">
    <property type="entry name" value="GSKIP_dom"/>
</dbReference>
<dbReference type="Pfam" id="PF05303">
    <property type="entry name" value="GSKIP_dom"/>
    <property type="match status" value="1"/>
</dbReference>